<dbReference type="SUPFAM" id="SSF52540">
    <property type="entry name" value="P-loop containing nucleoside triphosphate hydrolases"/>
    <property type="match status" value="1"/>
</dbReference>
<name>A0A067TKC1_GALM3</name>
<dbReference type="GO" id="GO:0005525">
    <property type="term" value="F:GTP binding"/>
    <property type="evidence" value="ECO:0007669"/>
    <property type="project" value="InterPro"/>
</dbReference>
<dbReference type="CDD" id="cd00882">
    <property type="entry name" value="Ras_like_GTPase"/>
    <property type="match status" value="1"/>
</dbReference>
<keyword evidence="3" id="KW-1185">Reference proteome</keyword>
<dbReference type="HOGENOM" id="CLU_023805_2_1_1"/>
<dbReference type="EMBL" id="KL142373">
    <property type="protein sequence ID" value="KDR79403.1"/>
    <property type="molecule type" value="Genomic_DNA"/>
</dbReference>
<feature type="domain" description="G" evidence="1">
    <location>
        <begin position="21"/>
        <end position="144"/>
    </location>
</feature>
<dbReference type="Pfam" id="PF01926">
    <property type="entry name" value="MMR_HSR1"/>
    <property type="match status" value="1"/>
</dbReference>
<evidence type="ECO:0000259" key="1">
    <source>
        <dbReference type="Pfam" id="PF01926"/>
    </source>
</evidence>
<dbReference type="InterPro" id="IPR027417">
    <property type="entry name" value="P-loop_NTPase"/>
</dbReference>
<accession>A0A067TKC1</accession>
<evidence type="ECO:0000313" key="3">
    <source>
        <dbReference type="Proteomes" id="UP000027222"/>
    </source>
</evidence>
<sequence>MDTHTLPPTFEGILEQCPRFRILLVGKSGVGKSSLINHAFNVDIATVSHQEHGICDINTEIISPQNPRFVLHDSQGFEPSEIANLEKVKHFIQSHGEGVALKDRVHAVWLCIEVPFAGSRVFETGDEEFLKFASKAPVVVVFTKFDKLVSRMEEHLTDEELEESNEDIDRLCLQRADDEFQKLCVAPLEKIDQTLSYAKISVDSPYQSTLANLIDLTQGLVENYVEGDVWIVSAMAQRASAQAKINSSIEVGMKQYWQGLASSAKLSGSTLVQCLATIHVDITSSWNFNDPDNLLNSSDFQEKIKILAQLVTPDPSEYQSWFENLERIQSLIGVGTALASAAAPAIAAIGLSAMFIHWITHVYQKSPEVLRCLMGYIVDLTLVMDQLFLDTLPIKPPRRVTEEQVTMALEHYKMSEAAKVHRAIREYANKATFVKILQSNKAQERVIELIRQHRAGGA</sequence>
<proteinExistence type="predicted"/>
<reference evidence="3" key="1">
    <citation type="journal article" date="2014" name="Proc. Natl. Acad. Sci. U.S.A.">
        <title>Extensive sampling of basidiomycete genomes demonstrates inadequacy of the white-rot/brown-rot paradigm for wood decay fungi.</title>
        <authorList>
            <person name="Riley R."/>
            <person name="Salamov A.A."/>
            <person name="Brown D.W."/>
            <person name="Nagy L.G."/>
            <person name="Floudas D."/>
            <person name="Held B.W."/>
            <person name="Levasseur A."/>
            <person name="Lombard V."/>
            <person name="Morin E."/>
            <person name="Otillar R."/>
            <person name="Lindquist E.A."/>
            <person name="Sun H."/>
            <person name="LaButti K.M."/>
            <person name="Schmutz J."/>
            <person name="Jabbour D."/>
            <person name="Luo H."/>
            <person name="Baker S.E."/>
            <person name="Pisabarro A.G."/>
            <person name="Walton J.D."/>
            <person name="Blanchette R.A."/>
            <person name="Henrissat B."/>
            <person name="Martin F."/>
            <person name="Cullen D."/>
            <person name="Hibbett D.S."/>
            <person name="Grigoriev I.V."/>
        </authorList>
    </citation>
    <scope>NUCLEOTIDE SEQUENCE [LARGE SCALE GENOMIC DNA]</scope>
    <source>
        <strain evidence="3">CBS 339.88</strain>
    </source>
</reference>
<dbReference type="OrthoDB" id="391988at2759"/>
<dbReference type="AlphaFoldDB" id="A0A067TKC1"/>
<dbReference type="Gene3D" id="3.40.50.300">
    <property type="entry name" value="P-loop containing nucleotide triphosphate hydrolases"/>
    <property type="match status" value="1"/>
</dbReference>
<dbReference type="Proteomes" id="UP000027222">
    <property type="component" value="Unassembled WGS sequence"/>
</dbReference>
<protein>
    <recommendedName>
        <fullName evidence="1">G domain-containing protein</fullName>
    </recommendedName>
</protein>
<dbReference type="InterPro" id="IPR006073">
    <property type="entry name" value="GTP-bd"/>
</dbReference>
<organism evidence="2 3">
    <name type="scientific">Galerina marginata (strain CBS 339.88)</name>
    <dbReference type="NCBI Taxonomy" id="685588"/>
    <lineage>
        <taxon>Eukaryota</taxon>
        <taxon>Fungi</taxon>
        <taxon>Dikarya</taxon>
        <taxon>Basidiomycota</taxon>
        <taxon>Agaricomycotina</taxon>
        <taxon>Agaricomycetes</taxon>
        <taxon>Agaricomycetidae</taxon>
        <taxon>Agaricales</taxon>
        <taxon>Agaricineae</taxon>
        <taxon>Strophariaceae</taxon>
        <taxon>Galerina</taxon>
    </lineage>
</organism>
<evidence type="ECO:0000313" key="2">
    <source>
        <dbReference type="EMBL" id="KDR79403.1"/>
    </source>
</evidence>
<gene>
    <name evidence="2" type="ORF">GALMADRAFT_117681</name>
</gene>